<name>A0A165Z9C6_9EURY</name>
<protein>
    <submittedName>
        <fullName evidence="1">Uncharacterized protein</fullName>
    </submittedName>
</protein>
<evidence type="ECO:0000313" key="2">
    <source>
        <dbReference type="Proteomes" id="UP000077245"/>
    </source>
</evidence>
<organism evidence="1 2">
    <name type="scientific">Methanobrevibacter curvatus</name>
    <dbReference type="NCBI Taxonomy" id="49547"/>
    <lineage>
        <taxon>Archaea</taxon>
        <taxon>Methanobacteriati</taxon>
        <taxon>Methanobacteriota</taxon>
        <taxon>Methanomada group</taxon>
        <taxon>Methanobacteria</taxon>
        <taxon>Methanobacteriales</taxon>
        <taxon>Methanobacteriaceae</taxon>
        <taxon>Methanobrevibacter</taxon>
    </lineage>
</organism>
<dbReference type="RefSeq" id="WP_157077724.1">
    <property type="nucleotide sequence ID" value="NZ_LWMV01000213.1"/>
</dbReference>
<dbReference type="OrthoDB" id="79596at2157"/>
<gene>
    <name evidence="1" type="ORF">MBCUR_17950</name>
</gene>
<proteinExistence type="predicted"/>
<dbReference type="Proteomes" id="UP000077245">
    <property type="component" value="Unassembled WGS sequence"/>
</dbReference>
<sequence>MSIGFDFDQNIDFNPITENFFRNLKVVKWDKKANKLFEKAFSLHTHMVSYIIAEFFSSQFAKNISANRFILTFLVACNAVNHNRDRMVEDDVVIAFKTFYKLIHADIDQLLMWLGDFFHLNLYFRIFKLFK</sequence>
<dbReference type="PATRIC" id="fig|49547.3.peg.1895"/>
<evidence type="ECO:0000313" key="1">
    <source>
        <dbReference type="EMBL" id="KZX10424.1"/>
    </source>
</evidence>
<keyword evidence="2" id="KW-1185">Reference proteome</keyword>
<comment type="caution">
    <text evidence="1">The sequence shown here is derived from an EMBL/GenBank/DDBJ whole genome shotgun (WGS) entry which is preliminary data.</text>
</comment>
<accession>A0A165Z9C6</accession>
<dbReference type="AlphaFoldDB" id="A0A165Z9C6"/>
<dbReference type="EMBL" id="LWMV01000213">
    <property type="protein sequence ID" value="KZX10424.1"/>
    <property type="molecule type" value="Genomic_DNA"/>
</dbReference>
<reference evidence="1 2" key="1">
    <citation type="submission" date="2016-04" db="EMBL/GenBank/DDBJ databases">
        <title>Genome sequence of Methanobrevibacter curvatus DSM 11111.</title>
        <authorList>
            <person name="Poehlein A."/>
            <person name="Seedorf H."/>
            <person name="Daniel R."/>
        </authorList>
    </citation>
    <scope>NUCLEOTIDE SEQUENCE [LARGE SCALE GENOMIC DNA]</scope>
    <source>
        <strain evidence="1 2">DSM 11111</strain>
    </source>
</reference>